<proteinExistence type="predicted"/>
<evidence type="ECO:0000313" key="1">
    <source>
        <dbReference type="EMBL" id="KKN69144.1"/>
    </source>
</evidence>
<protein>
    <submittedName>
        <fullName evidence="1">Uncharacterized protein</fullName>
    </submittedName>
</protein>
<dbReference type="AlphaFoldDB" id="A0A0F9SQE8"/>
<sequence>MCDICTAGDSRIDELMKEYRFWIVEKKHPALTSHDFRTWLFLRLRGIQVTPKELHSNLIRSEAAS</sequence>
<reference evidence="1" key="1">
    <citation type="journal article" date="2015" name="Nature">
        <title>Complex archaea that bridge the gap between prokaryotes and eukaryotes.</title>
        <authorList>
            <person name="Spang A."/>
            <person name="Saw J.H."/>
            <person name="Jorgensen S.L."/>
            <person name="Zaremba-Niedzwiedzka K."/>
            <person name="Martijn J."/>
            <person name="Lind A.E."/>
            <person name="van Eijk R."/>
            <person name="Schleper C."/>
            <person name="Guy L."/>
            <person name="Ettema T.J."/>
        </authorList>
    </citation>
    <scope>NUCLEOTIDE SEQUENCE</scope>
</reference>
<gene>
    <name evidence="1" type="ORF">LCGC14_0444330</name>
</gene>
<organism evidence="1">
    <name type="scientific">marine sediment metagenome</name>
    <dbReference type="NCBI Taxonomy" id="412755"/>
    <lineage>
        <taxon>unclassified sequences</taxon>
        <taxon>metagenomes</taxon>
        <taxon>ecological metagenomes</taxon>
    </lineage>
</organism>
<accession>A0A0F9SQE8</accession>
<name>A0A0F9SQE8_9ZZZZ</name>
<dbReference type="EMBL" id="LAZR01000432">
    <property type="protein sequence ID" value="KKN69144.1"/>
    <property type="molecule type" value="Genomic_DNA"/>
</dbReference>
<comment type="caution">
    <text evidence="1">The sequence shown here is derived from an EMBL/GenBank/DDBJ whole genome shotgun (WGS) entry which is preliminary data.</text>
</comment>